<reference evidence="1" key="1">
    <citation type="submission" date="2022-03" db="EMBL/GenBank/DDBJ databases">
        <authorList>
            <person name="Brunel B."/>
        </authorList>
    </citation>
    <scope>NUCLEOTIDE SEQUENCE</scope>
    <source>
        <strain evidence="1">STM4922sample</strain>
    </source>
</reference>
<gene>
    <name evidence="1" type="ORF">MES4922_30490</name>
</gene>
<protein>
    <submittedName>
        <fullName evidence="1">Uncharacterized protein</fullName>
    </submittedName>
</protein>
<accession>A0ABM9DZ94</accession>
<proteinExistence type="predicted"/>
<dbReference type="Proteomes" id="UP001152604">
    <property type="component" value="Unassembled WGS sequence"/>
</dbReference>
<sequence>MPDDCLVILAMLEFLEKEGAASGLPQCWDTHLSSWWWVSRARISKNSTRLPEQWTGSGRRVLGRN</sequence>
<name>A0ABM9DZ94_9HYPH</name>
<comment type="caution">
    <text evidence="1">The sequence shown here is derived from an EMBL/GenBank/DDBJ whole genome shotgun (WGS) entry which is preliminary data.</text>
</comment>
<organism evidence="1 2">
    <name type="scientific">Mesorhizobium ventifaucium</name>
    <dbReference type="NCBI Taxonomy" id="666020"/>
    <lineage>
        <taxon>Bacteria</taxon>
        <taxon>Pseudomonadati</taxon>
        <taxon>Pseudomonadota</taxon>
        <taxon>Alphaproteobacteria</taxon>
        <taxon>Hyphomicrobiales</taxon>
        <taxon>Phyllobacteriaceae</taxon>
        <taxon>Mesorhizobium</taxon>
    </lineage>
</organism>
<evidence type="ECO:0000313" key="2">
    <source>
        <dbReference type="Proteomes" id="UP001152604"/>
    </source>
</evidence>
<dbReference type="EMBL" id="CAKXZS010000023">
    <property type="protein sequence ID" value="CAH2402116.1"/>
    <property type="molecule type" value="Genomic_DNA"/>
</dbReference>
<evidence type="ECO:0000313" key="1">
    <source>
        <dbReference type="EMBL" id="CAH2402116.1"/>
    </source>
</evidence>
<keyword evidence="2" id="KW-1185">Reference proteome</keyword>